<accession>A0A511FDR1</accession>
<name>A0A511FDR1_9CELL</name>
<evidence type="ECO:0000313" key="2">
    <source>
        <dbReference type="EMBL" id="MBB5472481.1"/>
    </source>
</evidence>
<proteinExistence type="predicted"/>
<dbReference type="Proteomes" id="UP000321723">
    <property type="component" value="Unassembled WGS sequence"/>
</dbReference>
<protein>
    <submittedName>
        <fullName evidence="1">Uncharacterized protein</fullName>
    </submittedName>
</protein>
<dbReference type="AlphaFoldDB" id="A0A511FDR1"/>
<dbReference type="OrthoDB" id="4945370at2"/>
<sequence length="280" mass="29891">MGLSLEVLPDTGAPQVGITVTGLPSGSPSVVTVERSTDGVRWEAVRGALREQVTGSDFFRDFVPPLNVPVTYRLSTSAAVTGSTAATMTVPSDWAWLQDPLNPRAAVAVSWHHGDDAIRLLSRTAATIARRQPADVVRVQGARLPVASLGVRQAPSGVLLHLQALAAAQGALVKSLRDLFETAGTVVVRGLPPELPIDPVAHVIAPDLDDSAVVGGVLGNNEWRFEVTQVRGPSPKIAVPWWTYDQVRALWTAHTYAQVLAARPGDTYLDWLRDPTPEAS</sequence>
<gene>
    <name evidence="1" type="ORF">CHO01_25150</name>
    <name evidence="2" type="ORF">HNR08_001217</name>
</gene>
<comment type="caution">
    <text evidence="1">The sequence shown here is derived from an EMBL/GenBank/DDBJ whole genome shotgun (WGS) entry which is preliminary data.</text>
</comment>
<evidence type="ECO:0000313" key="1">
    <source>
        <dbReference type="EMBL" id="GEL47399.1"/>
    </source>
</evidence>
<reference evidence="2 4" key="2">
    <citation type="submission" date="2020-08" db="EMBL/GenBank/DDBJ databases">
        <title>Sequencing the genomes of 1000 actinobacteria strains.</title>
        <authorList>
            <person name="Klenk H.-P."/>
        </authorList>
    </citation>
    <scope>NUCLEOTIDE SEQUENCE [LARGE SCALE GENOMIC DNA]</scope>
    <source>
        <strain evidence="2 4">DSM 9581</strain>
    </source>
</reference>
<reference evidence="1 3" key="1">
    <citation type="submission" date="2019-07" db="EMBL/GenBank/DDBJ databases">
        <title>Whole genome shotgun sequence of Cellulomonas hominis NBRC 16055.</title>
        <authorList>
            <person name="Hosoyama A."/>
            <person name="Uohara A."/>
            <person name="Ohji S."/>
            <person name="Ichikawa N."/>
        </authorList>
    </citation>
    <scope>NUCLEOTIDE SEQUENCE [LARGE SCALE GENOMIC DNA]</scope>
    <source>
        <strain evidence="1 3">NBRC 16055</strain>
    </source>
</reference>
<dbReference type="Proteomes" id="UP000564629">
    <property type="component" value="Unassembled WGS sequence"/>
</dbReference>
<dbReference type="EMBL" id="JACHDN010000001">
    <property type="protein sequence ID" value="MBB5472481.1"/>
    <property type="molecule type" value="Genomic_DNA"/>
</dbReference>
<evidence type="ECO:0000313" key="3">
    <source>
        <dbReference type="Proteomes" id="UP000321723"/>
    </source>
</evidence>
<evidence type="ECO:0000313" key="4">
    <source>
        <dbReference type="Proteomes" id="UP000564629"/>
    </source>
</evidence>
<dbReference type="EMBL" id="BJVQ01000037">
    <property type="protein sequence ID" value="GEL47399.1"/>
    <property type="molecule type" value="Genomic_DNA"/>
</dbReference>
<keyword evidence="3" id="KW-1185">Reference proteome</keyword>
<organism evidence="1 3">
    <name type="scientific">Cellulomonas hominis</name>
    <dbReference type="NCBI Taxonomy" id="156981"/>
    <lineage>
        <taxon>Bacteria</taxon>
        <taxon>Bacillati</taxon>
        <taxon>Actinomycetota</taxon>
        <taxon>Actinomycetes</taxon>
        <taxon>Micrococcales</taxon>
        <taxon>Cellulomonadaceae</taxon>
        <taxon>Cellulomonas</taxon>
    </lineage>
</organism>
<dbReference type="RefSeq" id="WP_146838474.1">
    <property type="nucleotide sequence ID" value="NZ_BJVQ01000037.1"/>
</dbReference>